<reference evidence="2" key="1">
    <citation type="journal article" date="2022" name="Mol. Ecol. Resour.">
        <title>The genomes of chicory, endive, great burdock and yacon provide insights into Asteraceae palaeo-polyploidization history and plant inulin production.</title>
        <authorList>
            <person name="Fan W."/>
            <person name="Wang S."/>
            <person name="Wang H."/>
            <person name="Wang A."/>
            <person name="Jiang F."/>
            <person name="Liu H."/>
            <person name="Zhao H."/>
            <person name="Xu D."/>
            <person name="Zhang Y."/>
        </authorList>
    </citation>
    <scope>NUCLEOTIDE SEQUENCE [LARGE SCALE GENOMIC DNA]</scope>
    <source>
        <strain evidence="2">cv. Punajuju</strain>
    </source>
</reference>
<dbReference type="EMBL" id="CM042011">
    <property type="protein sequence ID" value="KAI3766440.1"/>
    <property type="molecule type" value="Genomic_DNA"/>
</dbReference>
<comment type="caution">
    <text evidence="1">The sequence shown here is derived from an EMBL/GenBank/DDBJ whole genome shotgun (WGS) entry which is preliminary data.</text>
</comment>
<proteinExistence type="predicted"/>
<keyword evidence="2" id="KW-1185">Reference proteome</keyword>
<evidence type="ECO:0000313" key="1">
    <source>
        <dbReference type="EMBL" id="KAI3766440.1"/>
    </source>
</evidence>
<dbReference type="Proteomes" id="UP001055811">
    <property type="component" value="Linkage Group LG03"/>
</dbReference>
<gene>
    <name evidence="1" type="ORF">L2E82_16498</name>
</gene>
<name>A0ACB9F5R3_CICIN</name>
<evidence type="ECO:0000313" key="2">
    <source>
        <dbReference type="Proteomes" id="UP001055811"/>
    </source>
</evidence>
<protein>
    <submittedName>
        <fullName evidence="1">Uncharacterized protein</fullName>
    </submittedName>
</protein>
<organism evidence="1 2">
    <name type="scientific">Cichorium intybus</name>
    <name type="common">Chicory</name>
    <dbReference type="NCBI Taxonomy" id="13427"/>
    <lineage>
        <taxon>Eukaryota</taxon>
        <taxon>Viridiplantae</taxon>
        <taxon>Streptophyta</taxon>
        <taxon>Embryophyta</taxon>
        <taxon>Tracheophyta</taxon>
        <taxon>Spermatophyta</taxon>
        <taxon>Magnoliopsida</taxon>
        <taxon>eudicotyledons</taxon>
        <taxon>Gunneridae</taxon>
        <taxon>Pentapetalae</taxon>
        <taxon>asterids</taxon>
        <taxon>campanulids</taxon>
        <taxon>Asterales</taxon>
        <taxon>Asteraceae</taxon>
        <taxon>Cichorioideae</taxon>
        <taxon>Cichorieae</taxon>
        <taxon>Cichoriinae</taxon>
        <taxon>Cichorium</taxon>
    </lineage>
</organism>
<accession>A0ACB9F5R3</accession>
<sequence>MGASAKWIKSLIGFQKSNSNSSDQEKVGSNKTRTWKLWRSPSSGSSVSSSKGIKSGGRMSTSDGSRSEDVSFSAAVATVVRAQPKDFMFVRKEWAAIRIQSVFRSFLARQALRALKALVRLQAIVRGRLVRKQADVTLRCMQALVRAQARARAQSARTTPEFPPALRNQSGSVKQSEGGWCDSRGTAEEVRVKEQLKQDGVIKRDRAKAYALYQQRQRTNSNSKSSSPRSSKQNSEWTWLNGWMAAKSWDNSSSSKVSSQIKSFDDRSVKSCSENDSTKIKRNLVSTRVSVKPYMSSPLTQSSSTNPCSGSFDESTTSTNSSSSTSETRLSSESKPSYMSMTESIKAKRQAQGQVRNYFSKPSPLSKGVAGRRSADSDLYTSELGKDLYPPMFIDRYDEVRSRRG</sequence>
<reference evidence="1 2" key="2">
    <citation type="journal article" date="2022" name="Mol. Ecol. Resour.">
        <title>The genomes of chicory, endive, great burdock and yacon provide insights into Asteraceae paleo-polyploidization history and plant inulin production.</title>
        <authorList>
            <person name="Fan W."/>
            <person name="Wang S."/>
            <person name="Wang H."/>
            <person name="Wang A."/>
            <person name="Jiang F."/>
            <person name="Liu H."/>
            <person name="Zhao H."/>
            <person name="Xu D."/>
            <person name="Zhang Y."/>
        </authorList>
    </citation>
    <scope>NUCLEOTIDE SEQUENCE [LARGE SCALE GENOMIC DNA]</scope>
    <source>
        <strain evidence="2">cv. Punajuju</strain>
        <tissue evidence="1">Leaves</tissue>
    </source>
</reference>